<proteinExistence type="predicted"/>
<reference evidence="1 2" key="1">
    <citation type="submission" date="2023-04" db="EMBL/GenBank/DDBJ databases">
        <title>Marinoamorphus aggregata gen. nov., sp. Nov., isolate from tissue of brittle star Ophioplocus japonicus.</title>
        <authorList>
            <person name="Kawano K."/>
            <person name="Sawayama S."/>
            <person name="Nakagawa S."/>
        </authorList>
    </citation>
    <scope>NUCLEOTIDE SEQUENCE [LARGE SCALE GENOMIC DNA]</scope>
    <source>
        <strain evidence="1 2">NKW23</strain>
    </source>
</reference>
<dbReference type="RefSeq" id="WP_285672424.1">
    <property type="nucleotide sequence ID" value="NZ_BSYI01000022.1"/>
</dbReference>
<comment type="caution">
    <text evidence="1">The sequence shown here is derived from an EMBL/GenBank/DDBJ whole genome shotgun (WGS) entry which is preliminary data.</text>
</comment>
<sequence length="282" mass="30955">MTGFAPIVPLGGLAGFRFIEQTHDRQLALFERSPEIRRDIAHFEENAGQVETLEDLMADRRLLRVVLGAFGLEEDLDKRAYVRKVIEEGSLDPRSFANRIADPAYRALAEELGFGDLGNRLILTSVRERIIEQYRLRRFESAVGEQDVDLRVAMNFRREIGGIAGSETAGSSGWLRILGSQPMRRVVEYAFNLPDQFALIDIDQQVLELERLSRARYGSESPAVFSDPETVEDALNRFLVRAQIESGSAGTGTGGASAAVQILRAGGLGSAAAAGLFASNLL</sequence>
<protein>
    <submittedName>
        <fullName evidence="1">DUF1217 domain-containing protein</fullName>
    </submittedName>
</protein>
<dbReference type="Proteomes" id="UP001239909">
    <property type="component" value="Unassembled WGS sequence"/>
</dbReference>
<name>A0ABQ6LMV6_9RHOB</name>
<gene>
    <name evidence="1" type="ORF">LNKW23_28430</name>
</gene>
<organism evidence="1 2">
    <name type="scientific">Paralimibaculum aggregatum</name>
    <dbReference type="NCBI Taxonomy" id="3036245"/>
    <lineage>
        <taxon>Bacteria</taxon>
        <taxon>Pseudomonadati</taxon>
        <taxon>Pseudomonadota</taxon>
        <taxon>Alphaproteobacteria</taxon>
        <taxon>Rhodobacterales</taxon>
        <taxon>Paracoccaceae</taxon>
        <taxon>Paralimibaculum</taxon>
    </lineage>
</organism>
<dbReference type="Gene3D" id="1.10.3700.10">
    <property type="entry name" value="AGR C 984p-like"/>
    <property type="match status" value="1"/>
</dbReference>
<evidence type="ECO:0000313" key="1">
    <source>
        <dbReference type="EMBL" id="GMG83630.1"/>
    </source>
</evidence>
<dbReference type="InterPro" id="IPR010626">
    <property type="entry name" value="DUF1217"/>
</dbReference>
<keyword evidence="2" id="KW-1185">Reference proteome</keyword>
<dbReference type="EMBL" id="BSYI01000022">
    <property type="protein sequence ID" value="GMG83630.1"/>
    <property type="molecule type" value="Genomic_DNA"/>
</dbReference>
<dbReference type="InterPro" id="IPR023157">
    <property type="entry name" value="AGR-C-984p-like_sf"/>
</dbReference>
<dbReference type="Pfam" id="PF06748">
    <property type="entry name" value="DUF1217"/>
    <property type="match status" value="1"/>
</dbReference>
<evidence type="ECO:0000313" key="2">
    <source>
        <dbReference type="Proteomes" id="UP001239909"/>
    </source>
</evidence>
<dbReference type="SUPFAM" id="SSF158837">
    <property type="entry name" value="AGR C 984p-like"/>
    <property type="match status" value="1"/>
</dbReference>
<accession>A0ABQ6LMV6</accession>